<dbReference type="Gene3D" id="2.40.50.100">
    <property type="match status" value="1"/>
</dbReference>
<dbReference type="InterPro" id="IPR048429">
    <property type="entry name" value="MCC_alpha_BT"/>
</dbReference>
<dbReference type="InterPro" id="IPR050856">
    <property type="entry name" value="Biotin_carboxylase_complex"/>
</dbReference>
<dbReference type="GO" id="GO:0016874">
    <property type="term" value="F:ligase activity"/>
    <property type="evidence" value="ECO:0007669"/>
    <property type="project" value="UniProtKB-KW"/>
</dbReference>
<dbReference type="PANTHER" id="PTHR18866:SF33">
    <property type="entry name" value="METHYLCROTONOYL-COA CARBOXYLASE SUBUNIT ALPHA, MITOCHONDRIAL-RELATED"/>
    <property type="match status" value="1"/>
</dbReference>
<sequence length="700" mass="74731">MFNKILIANRGEIACRVIRTARRMGIGTVAVYSDADAGARHVRLADEARRIGPAPARESYLAGDRIIAAALASGAQAIHPGYGFLSENAGFCTACEAAGLVFIGPPAAAIQAMGSKSEAKKLMQRAGVPLAPGYHGDEQSPAHLQAQADAIGYPLLIKAAAGGGGKGMRRVERSADFAAALAACQREAAASFGSAHVLLERYLTRPRHIEIQVFGDHHGNYVHLFERDCSVQRRHQKVLEEAPAPGMSAERRAEMGRAAVEAARAVGYVGAGTVEFIAGEDFLRGGPFYFMEMNTRLQVEHPVTEMITGLDLVEWQLRVAAGEPLPLAQSGLRIRGHALEARIYAEDPARGFLPATGRLQHLALPAQSRHVRLDAGVEQGDELGPHYDPMIAKLIVWDEGTAAGAGLAEDSRARALARMRQALADLQVAGVANNVDFLGRLVASPSFAAGDLDTGLIEREQAWLFPAAEPVPDEAWCVAALDELLRQQTEAAALASRSAEPASPWHACDGWRMNAEACRRFGFRAQPASPSEGDAEAMQIEVTNRGPAAYLLRLAGREIRAEVAASAAGQLAVTLNGIRLKAKVIADGEHRTLFLLGRSWQLSFLSPLQHAGERREEGGDGHLRAPMPGKVIEVLAEEEASVGKGAPLLVLEAMKMEHTIVAPAAGVVKRLRYRVGEQVEEGADLLDFAPASPPQTEAAP</sequence>
<dbReference type="EMBL" id="SNVV01000003">
    <property type="protein sequence ID" value="TDN55762.1"/>
    <property type="molecule type" value="Genomic_DNA"/>
</dbReference>
<dbReference type="InterPro" id="IPR005481">
    <property type="entry name" value="BC-like_N"/>
</dbReference>
<dbReference type="InterPro" id="IPR011054">
    <property type="entry name" value="Rudment_hybrid_motif"/>
</dbReference>
<dbReference type="PROSITE" id="PS50968">
    <property type="entry name" value="BIOTINYL_LIPOYL"/>
    <property type="match status" value="1"/>
</dbReference>
<dbReference type="InterPro" id="IPR005482">
    <property type="entry name" value="Biotin_COase_C"/>
</dbReference>
<feature type="domain" description="Biotin carboxylation" evidence="10">
    <location>
        <begin position="1"/>
        <end position="462"/>
    </location>
</feature>
<comment type="cofactor">
    <cofactor evidence="1">
        <name>biotin</name>
        <dbReference type="ChEBI" id="CHEBI:57586"/>
    </cofactor>
</comment>
<dbReference type="Pfam" id="PF02786">
    <property type="entry name" value="CPSase_L_D2"/>
    <property type="match status" value="1"/>
</dbReference>
<dbReference type="InterPro" id="IPR011764">
    <property type="entry name" value="Biotin_carboxylation_dom"/>
</dbReference>
<comment type="caution">
    <text evidence="11">The sequence shown here is derived from an EMBL/GenBank/DDBJ whole genome shotgun (WGS) entry which is preliminary data.</text>
</comment>
<evidence type="ECO:0000313" key="12">
    <source>
        <dbReference type="Proteomes" id="UP000295129"/>
    </source>
</evidence>
<dbReference type="InterPro" id="IPR016185">
    <property type="entry name" value="PreATP-grasp_dom_sf"/>
</dbReference>
<keyword evidence="5" id="KW-0809">Transit peptide</keyword>
<dbReference type="SUPFAM" id="SSF51246">
    <property type="entry name" value="Rudiment single hybrid motif"/>
    <property type="match status" value="1"/>
</dbReference>
<dbReference type="InterPro" id="IPR011761">
    <property type="entry name" value="ATP-grasp"/>
</dbReference>
<dbReference type="Pfam" id="PF21139">
    <property type="entry name" value="BT_MCC_alpha"/>
    <property type="match status" value="1"/>
</dbReference>
<dbReference type="AlphaFoldDB" id="A0A4V6PQS0"/>
<dbReference type="FunFam" id="3.30.1490.20:FF:000003">
    <property type="entry name" value="acetyl-CoA carboxylase isoform X1"/>
    <property type="match status" value="1"/>
</dbReference>
<evidence type="ECO:0000256" key="6">
    <source>
        <dbReference type="ARBA" id="ARBA00023267"/>
    </source>
</evidence>
<gene>
    <name evidence="11" type="ORF">C7389_10394</name>
</gene>
<accession>A0A4V6PQS0</accession>
<dbReference type="SMART" id="SM00878">
    <property type="entry name" value="Biotin_carb_C"/>
    <property type="match status" value="1"/>
</dbReference>
<evidence type="ECO:0000256" key="5">
    <source>
        <dbReference type="ARBA" id="ARBA00022946"/>
    </source>
</evidence>
<evidence type="ECO:0000256" key="3">
    <source>
        <dbReference type="ARBA" id="ARBA00022741"/>
    </source>
</evidence>
<dbReference type="InterPro" id="IPR000089">
    <property type="entry name" value="Biotin_lipoyl"/>
</dbReference>
<evidence type="ECO:0000259" key="9">
    <source>
        <dbReference type="PROSITE" id="PS50975"/>
    </source>
</evidence>
<evidence type="ECO:0000256" key="7">
    <source>
        <dbReference type="PROSITE-ProRule" id="PRU00409"/>
    </source>
</evidence>
<reference evidence="11 12" key="1">
    <citation type="submission" date="2019-03" db="EMBL/GenBank/DDBJ databases">
        <title>Genomic Encyclopedia of Type Strains, Phase IV (KMG-IV): sequencing the most valuable type-strain genomes for metagenomic binning, comparative biology and taxonomic classification.</title>
        <authorList>
            <person name="Goeker M."/>
        </authorList>
    </citation>
    <scope>NUCLEOTIDE SEQUENCE [LARGE SCALE GENOMIC DNA]</scope>
    <source>
        <strain evidence="11 12">DSM 12121</strain>
    </source>
</reference>
<name>A0A4V6PQS0_9RHOO</name>
<protein>
    <submittedName>
        <fullName evidence="11">3-methylcrotonoyl-CoA carboxylase alpha subunit</fullName>
    </submittedName>
</protein>
<dbReference type="SUPFAM" id="SSF56059">
    <property type="entry name" value="Glutathione synthetase ATP-binding domain-like"/>
    <property type="match status" value="1"/>
</dbReference>
<evidence type="ECO:0000313" key="11">
    <source>
        <dbReference type="EMBL" id="TDN55762.1"/>
    </source>
</evidence>
<dbReference type="Gene3D" id="3.30.470.20">
    <property type="entry name" value="ATP-grasp fold, B domain"/>
    <property type="match status" value="1"/>
</dbReference>
<dbReference type="InterPro" id="IPR011053">
    <property type="entry name" value="Single_hybrid_motif"/>
</dbReference>
<dbReference type="PANTHER" id="PTHR18866">
    <property type="entry name" value="CARBOXYLASE:PYRUVATE/ACETYL-COA/PROPIONYL-COA CARBOXYLASE"/>
    <property type="match status" value="1"/>
</dbReference>
<dbReference type="PROSITE" id="PS50979">
    <property type="entry name" value="BC"/>
    <property type="match status" value="1"/>
</dbReference>
<dbReference type="Pfam" id="PF02785">
    <property type="entry name" value="Biotin_carb_C"/>
    <property type="match status" value="1"/>
</dbReference>
<keyword evidence="2" id="KW-0436">Ligase</keyword>
<keyword evidence="3 7" id="KW-0547">Nucleotide-binding</keyword>
<dbReference type="PROSITE" id="PS00866">
    <property type="entry name" value="CPSASE_1"/>
    <property type="match status" value="1"/>
</dbReference>
<dbReference type="RefSeq" id="WP_133588955.1">
    <property type="nucleotide sequence ID" value="NZ_SNVV01000003.1"/>
</dbReference>
<evidence type="ECO:0000256" key="1">
    <source>
        <dbReference type="ARBA" id="ARBA00001953"/>
    </source>
</evidence>
<dbReference type="Proteomes" id="UP000295129">
    <property type="component" value="Unassembled WGS sequence"/>
</dbReference>
<dbReference type="FunFam" id="3.40.50.20:FF:000010">
    <property type="entry name" value="Propionyl-CoA carboxylase subunit alpha"/>
    <property type="match status" value="1"/>
</dbReference>
<evidence type="ECO:0000259" key="8">
    <source>
        <dbReference type="PROSITE" id="PS50968"/>
    </source>
</evidence>
<dbReference type="GO" id="GO:0005524">
    <property type="term" value="F:ATP binding"/>
    <property type="evidence" value="ECO:0007669"/>
    <property type="project" value="UniProtKB-UniRule"/>
</dbReference>
<organism evidence="11 12">
    <name type="scientific">Azoarcus indigens</name>
    <dbReference type="NCBI Taxonomy" id="29545"/>
    <lineage>
        <taxon>Bacteria</taxon>
        <taxon>Pseudomonadati</taxon>
        <taxon>Pseudomonadota</taxon>
        <taxon>Betaproteobacteria</taxon>
        <taxon>Rhodocyclales</taxon>
        <taxon>Zoogloeaceae</taxon>
        <taxon>Azoarcus</taxon>
    </lineage>
</organism>
<dbReference type="PROSITE" id="PS00867">
    <property type="entry name" value="CPSASE_2"/>
    <property type="match status" value="1"/>
</dbReference>
<dbReference type="PROSITE" id="PS50975">
    <property type="entry name" value="ATP_GRASP"/>
    <property type="match status" value="1"/>
</dbReference>
<dbReference type="Pfam" id="PF00289">
    <property type="entry name" value="Biotin_carb_N"/>
    <property type="match status" value="1"/>
</dbReference>
<dbReference type="Gene3D" id="3.30.700.40">
    <property type="match status" value="1"/>
</dbReference>
<dbReference type="FunFam" id="2.40.50.100:FF:000003">
    <property type="entry name" value="Acetyl-CoA carboxylase biotin carboxyl carrier protein"/>
    <property type="match status" value="1"/>
</dbReference>
<dbReference type="SUPFAM" id="SSF52440">
    <property type="entry name" value="PreATP-grasp domain"/>
    <property type="match status" value="1"/>
</dbReference>
<feature type="domain" description="Lipoyl-binding" evidence="8">
    <location>
        <begin position="614"/>
        <end position="689"/>
    </location>
</feature>
<proteinExistence type="predicted"/>
<dbReference type="SUPFAM" id="SSF51230">
    <property type="entry name" value="Single hybrid motif"/>
    <property type="match status" value="1"/>
</dbReference>
<dbReference type="CDD" id="cd06850">
    <property type="entry name" value="biotinyl_domain"/>
    <property type="match status" value="1"/>
</dbReference>
<dbReference type="FunFam" id="3.30.470.20:FF:000028">
    <property type="entry name" value="Methylcrotonoyl-CoA carboxylase subunit alpha, mitochondrial"/>
    <property type="match status" value="1"/>
</dbReference>
<dbReference type="Pfam" id="PF00364">
    <property type="entry name" value="Biotin_lipoyl"/>
    <property type="match status" value="1"/>
</dbReference>
<feature type="domain" description="ATP-grasp" evidence="9">
    <location>
        <begin position="120"/>
        <end position="321"/>
    </location>
</feature>
<evidence type="ECO:0000256" key="4">
    <source>
        <dbReference type="ARBA" id="ARBA00022840"/>
    </source>
</evidence>
<evidence type="ECO:0000259" key="10">
    <source>
        <dbReference type="PROSITE" id="PS50979"/>
    </source>
</evidence>
<dbReference type="InterPro" id="IPR005479">
    <property type="entry name" value="CPAse_ATP-bd"/>
</dbReference>
<keyword evidence="4 7" id="KW-0067">ATP-binding</keyword>
<keyword evidence="12" id="KW-1185">Reference proteome</keyword>
<evidence type="ECO:0000256" key="2">
    <source>
        <dbReference type="ARBA" id="ARBA00022598"/>
    </source>
</evidence>
<dbReference type="GO" id="GO:0046872">
    <property type="term" value="F:metal ion binding"/>
    <property type="evidence" value="ECO:0007669"/>
    <property type="project" value="InterPro"/>
</dbReference>
<keyword evidence="6" id="KW-0092">Biotin</keyword>
<dbReference type="OrthoDB" id="9803706at2"/>